<keyword evidence="2" id="KW-1185">Reference proteome</keyword>
<evidence type="ECO:0000313" key="2">
    <source>
        <dbReference type="Proteomes" id="UP000299102"/>
    </source>
</evidence>
<sequence length="253" mass="27833">MHDFGNEPYLEARHIGRVQWELRKSHNSHSTNSATDAIVRDLWANVPFDAHALIGSRGAAGNPKGNMASEVIRPPAYALGTLCSRRGGVEGSYVEVQLDARGTHSLTSSEAGRTRNSAVGLPAGIRSCPLCPPRQPGARRERVPVCVLMHRYRLRQCYLAYSHVIFSAPTLPACGRGLLTPIITDMMANPGNRRLNVLTEARVQRANIDYLLAVTAKDVMMESECNNNGSEHLFFSEKFHVSRINRTSAEITA</sequence>
<dbReference type="EMBL" id="BGZK01000100">
    <property type="protein sequence ID" value="GBP18719.1"/>
    <property type="molecule type" value="Genomic_DNA"/>
</dbReference>
<comment type="caution">
    <text evidence="1">The sequence shown here is derived from an EMBL/GenBank/DDBJ whole genome shotgun (WGS) entry which is preliminary data.</text>
</comment>
<name>A0A4C1TXE8_EUMVA</name>
<gene>
    <name evidence="1" type="ORF">EVAR_8545_1</name>
</gene>
<dbReference type="AlphaFoldDB" id="A0A4C1TXE8"/>
<evidence type="ECO:0000313" key="1">
    <source>
        <dbReference type="EMBL" id="GBP18719.1"/>
    </source>
</evidence>
<reference evidence="1 2" key="1">
    <citation type="journal article" date="2019" name="Commun. Biol.">
        <title>The bagworm genome reveals a unique fibroin gene that provides high tensile strength.</title>
        <authorList>
            <person name="Kono N."/>
            <person name="Nakamura H."/>
            <person name="Ohtoshi R."/>
            <person name="Tomita M."/>
            <person name="Numata K."/>
            <person name="Arakawa K."/>
        </authorList>
    </citation>
    <scope>NUCLEOTIDE SEQUENCE [LARGE SCALE GENOMIC DNA]</scope>
</reference>
<proteinExistence type="predicted"/>
<protein>
    <submittedName>
        <fullName evidence="1">Uncharacterized protein</fullName>
    </submittedName>
</protein>
<organism evidence="1 2">
    <name type="scientific">Eumeta variegata</name>
    <name type="common">Bagworm moth</name>
    <name type="synonym">Eumeta japonica</name>
    <dbReference type="NCBI Taxonomy" id="151549"/>
    <lineage>
        <taxon>Eukaryota</taxon>
        <taxon>Metazoa</taxon>
        <taxon>Ecdysozoa</taxon>
        <taxon>Arthropoda</taxon>
        <taxon>Hexapoda</taxon>
        <taxon>Insecta</taxon>
        <taxon>Pterygota</taxon>
        <taxon>Neoptera</taxon>
        <taxon>Endopterygota</taxon>
        <taxon>Lepidoptera</taxon>
        <taxon>Glossata</taxon>
        <taxon>Ditrysia</taxon>
        <taxon>Tineoidea</taxon>
        <taxon>Psychidae</taxon>
        <taxon>Oiketicinae</taxon>
        <taxon>Eumeta</taxon>
    </lineage>
</organism>
<dbReference type="Proteomes" id="UP000299102">
    <property type="component" value="Unassembled WGS sequence"/>
</dbReference>
<accession>A0A4C1TXE8</accession>